<dbReference type="AlphaFoldDB" id="A0AAN9PK23"/>
<name>A0AAN9PK23_CLITE</name>
<evidence type="ECO:0000313" key="1">
    <source>
        <dbReference type="EMBL" id="KAK7300574.1"/>
    </source>
</evidence>
<organism evidence="1 2">
    <name type="scientific">Clitoria ternatea</name>
    <name type="common">Butterfly pea</name>
    <dbReference type="NCBI Taxonomy" id="43366"/>
    <lineage>
        <taxon>Eukaryota</taxon>
        <taxon>Viridiplantae</taxon>
        <taxon>Streptophyta</taxon>
        <taxon>Embryophyta</taxon>
        <taxon>Tracheophyta</taxon>
        <taxon>Spermatophyta</taxon>
        <taxon>Magnoliopsida</taxon>
        <taxon>eudicotyledons</taxon>
        <taxon>Gunneridae</taxon>
        <taxon>Pentapetalae</taxon>
        <taxon>rosids</taxon>
        <taxon>fabids</taxon>
        <taxon>Fabales</taxon>
        <taxon>Fabaceae</taxon>
        <taxon>Papilionoideae</taxon>
        <taxon>50 kb inversion clade</taxon>
        <taxon>NPAAA clade</taxon>
        <taxon>indigoferoid/millettioid clade</taxon>
        <taxon>Phaseoleae</taxon>
        <taxon>Clitoria</taxon>
    </lineage>
</organism>
<accession>A0AAN9PK23</accession>
<reference evidence="1 2" key="1">
    <citation type="submission" date="2024-01" db="EMBL/GenBank/DDBJ databases">
        <title>The genomes of 5 underutilized Papilionoideae crops provide insights into root nodulation and disease resistance.</title>
        <authorList>
            <person name="Yuan L."/>
        </authorList>
    </citation>
    <scope>NUCLEOTIDE SEQUENCE [LARGE SCALE GENOMIC DNA]</scope>
    <source>
        <strain evidence="1">LY-2023</strain>
        <tissue evidence="1">Leaf</tissue>
    </source>
</reference>
<dbReference type="Proteomes" id="UP001359559">
    <property type="component" value="Unassembled WGS sequence"/>
</dbReference>
<sequence>MGSRVSPNIKCWQFGIPCCSPCDSSLKAPPCAVPSSILRHVTERNNGMPCSLVDRSAFSGSRSFKVQRGKRGRCAFFDEFNTEEMMNLVQDDSGDENGNGIAYAFSQNKELKNASGRCSSDHYLTVKHDVLEPDVLGIQPEPPSWPERDEILRLSFGRRVNIVGIPLSIRMIKKKLRLEDRLQEAGELTHCSVKKSFSSMLFIMHELQNHALQTRESLCCEDLQSVITKLQREMDASFVWLFQKVFCKTPTLMVFVMVLLANFCVLSMDNNTVKAVTPLSMITKAQSLTNNDSKQQHSQVDAGVDQGELVKEELTEEEKMLWNSMLEEVSTLRMGLMTEVLDHETMLKFVAPVSVELEGDQYEEYIQTELYYKAHLLRSPNNSLLLSNYAQFLFLVLHDIDWAEVYYKRSVLVEKPEAEAFSRYADFLLMVRKDVWAAELRHLQAMEAEPGNTHYLSKYASFVWITGGQDTNSFPMEELDNLQL</sequence>
<dbReference type="PANTHER" id="PTHR26312">
    <property type="entry name" value="TETRATRICOPEPTIDE REPEAT PROTEIN 5"/>
    <property type="match status" value="1"/>
</dbReference>
<gene>
    <name evidence="1" type="ORF">RJT34_11421</name>
</gene>
<keyword evidence="2" id="KW-1185">Reference proteome</keyword>
<proteinExistence type="predicted"/>
<evidence type="ECO:0000313" key="2">
    <source>
        <dbReference type="Proteomes" id="UP001359559"/>
    </source>
</evidence>
<dbReference type="PANTHER" id="PTHR26312:SF176">
    <property type="entry name" value="TETRATRICOPEPTIDE-LIKE HELICAL DOMAIN-CONTAINING PROTEIN-RELATED"/>
    <property type="match status" value="1"/>
</dbReference>
<comment type="caution">
    <text evidence="1">The sequence shown here is derived from an EMBL/GenBank/DDBJ whole genome shotgun (WGS) entry which is preliminary data.</text>
</comment>
<protein>
    <submittedName>
        <fullName evidence="1">Uncharacterized protein</fullName>
    </submittedName>
</protein>
<dbReference type="EMBL" id="JAYKXN010000003">
    <property type="protein sequence ID" value="KAK7300574.1"/>
    <property type="molecule type" value="Genomic_DNA"/>
</dbReference>